<dbReference type="GO" id="GO:0035336">
    <property type="term" value="P:long-chain fatty-acyl-CoA metabolic process"/>
    <property type="evidence" value="ECO:0007669"/>
    <property type="project" value="TreeGrafter"/>
</dbReference>
<dbReference type="Pfam" id="PF00501">
    <property type="entry name" value="AMP-binding"/>
    <property type="match status" value="1"/>
</dbReference>
<evidence type="ECO:0000259" key="6">
    <source>
        <dbReference type="Pfam" id="PF00501"/>
    </source>
</evidence>
<comment type="catalytic activity">
    <reaction evidence="5">
        <text>a long-chain fatty acid + ATP + CoA = a long-chain fatty acyl-CoA + AMP + diphosphate</text>
        <dbReference type="Rhea" id="RHEA:15421"/>
        <dbReference type="ChEBI" id="CHEBI:30616"/>
        <dbReference type="ChEBI" id="CHEBI:33019"/>
        <dbReference type="ChEBI" id="CHEBI:57287"/>
        <dbReference type="ChEBI" id="CHEBI:57560"/>
        <dbReference type="ChEBI" id="CHEBI:83139"/>
        <dbReference type="ChEBI" id="CHEBI:456215"/>
        <dbReference type="EC" id="6.2.1.3"/>
    </reaction>
</comment>
<dbReference type="PANTHER" id="PTHR43272:SF83">
    <property type="entry name" value="ACYL-COA SYNTHETASE LONG-CHAIN, ISOFORM J"/>
    <property type="match status" value="1"/>
</dbReference>
<proteinExistence type="inferred from homology"/>
<evidence type="ECO:0000256" key="3">
    <source>
        <dbReference type="ARBA" id="ARBA00022741"/>
    </source>
</evidence>
<name>A0A8H3TNH8_9TREE</name>
<dbReference type="GO" id="GO:0005886">
    <property type="term" value="C:plasma membrane"/>
    <property type="evidence" value="ECO:0007669"/>
    <property type="project" value="TreeGrafter"/>
</dbReference>
<reference evidence="7" key="1">
    <citation type="submission" date="2020-07" db="EMBL/GenBank/DDBJ databases">
        <title>Draft Genome Sequence of a Deep-Sea Yeast, Naganishia (Cryptococcus) liquefaciens strain N6.</title>
        <authorList>
            <person name="Han Y.W."/>
            <person name="Kajitani R."/>
            <person name="Morimoto H."/>
            <person name="Parhat M."/>
            <person name="Tsubouchi H."/>
            <person name="Bakenova O."/>
            <person name="Ogata M."/>
            <person name="Argunhan B."/>
            <person name="Aoki R."/>
            <person name="Kajiwara S."/>
            <person name="Itoh T."/>
            <person name="Iwasaki H."/>
        </authorList>
    </citation>
    <scope>NUCLEOTIDE SEQUENCE</scope>
    <source>
        <strain evidence="7">N6</strain>
    </source>
</reference>
<keyword evidence="2" id="KW-0436">Ligase</keyword>
<sequence>MLFSKKASHPVASDPSVRRSWLSKELVTEPAKGVETVADVLPYCARMYGDKVAAYTRRVVNVVEEKKTVPKKGGEEGETEEKVWKYFTMSDPEPTTYNDMYTRVKQISSGLYHLGLGKDGWTDEDGKERVGVYADTSLNWQLFSHSLARMGHPLTTAYTTLGPEGLQHSLDEPSVRMVFTNSALLGTLEKVVDQCPSLVWVIYDGEDTVDQSLVQKLNDKLASRERPGRILSLAEVTEMGKANMVTAEDGFGGRPARKDLYCIMYTSGSTGKPKGVMLTHDNIICSLAGTRTLLSPLFRSDDLFLAFLPLAHILELLVEMTFYFCGVPVAYGTVKTLTNDSVRKCSGDLVAYKPTIIVGVPAIYELIRKGMVKKIHESPAIVQQVFNLAYVMKKNVPLVGGILDKAVFAKVKQATGGNLRLAMNGGAALSRATQEFLTTTLVTTLQGYGATETCGMCAILTPDFFQFSSVGVIVPSMEVKLQDYPEAGYLTSNHPPQGEVWLRGGSVTKGYYKRPDLNEESFTEDGWFKTGDIGQFASDGTLSLIDRIKNLVKLRSGEYLALEKLESVYGSCDISQNLCVYANSDADKPIAIVFPHEGNLRNHLKSANIPSDGELEDLCKNPKVKDYIKKQLLSTAQKGGLKGPELLQDVILDHEPWTPDNNKVTATNKTNRSALVKMFDKQIKSALSQD</sequence>
<dbReference type="GO" id="GO:0005811">
    <property type="term" value="C:lipid droplet"/>
    <property type="evidence" value="ECO:0007669"/>
    <property type="project" value="TreeGrafter"/>
</dbReference>
<dbReference type="GO" id="GO:0004467">
    <property type="term" value="F:long-chain fatty acid-CoA ligase activity"/>
    <property type="evidence" value="ECO:0007669"/>
    <property type="project" value="UniProtKB-EC"/>
</dbReference>
<dbReference type="Proteomes" id="UP000620104">
    <property type="component" value="Unassembled WGS sequence"/>
</dbReference>
<evidence type="ECO:0000256" key="4">
    <source>
        <dbReference type="ARBA" id="ARBA00022840"/>
    </source>
</evidence>
<dbReference type="InterPro" id="IPR042099">
    <property type="entry name" value="ANL_N_sf"/>
</dbReference>
<evidence type="ECO:0000313" key="8">
    <source>
        <dbReference type="Proteomes" id="UP000620104"/>
    </source>
</evidence>
<dbReference type="OrthoDB" id="1700726at2759"/>
<dbReference type="PANTHER" id="PTHR43272">
    <property type="entry name" value="LONG-CHAIN-FATTY-ACID--COA LIGASE"/>
    <property type="match status" value="1"/>
</dbReference>
<dbReference type="AlphaFoldDB" id="A0A8H3TNH8"/>
<evidence type="ECO:0000256" key="2">
    <source>
        <dbReference type="ARBA" id="ARBA00022598"/>
    </source>
</evidence>
<keyword evidence="4" id="KW-0067">ATP-binding</keyword>
<dbReference type="InterPro" id="IPR020845">
    <property type="entry name" value="AMP-binding_CS"/>
</dbReference>
<evidence type="ECO:0000313" key="7">
    <source>
        <dbReference type="EMBL" id="GHJ83991.1"/>
    </source>
</evidence>
<evidence type="ECO:0000256" key="5">
    <source>
        <dbReference type="ARBA" id="ARBA00036813"/>
    </source>
</evidence>
<gene>
    <name evidence="7" type="ORF">NliqN6_0393</name>
</gene>
<feature type="domain" description="AMP-dependent synthetase/ligase" evidence="6">
    <location>
        <begin position="91"/>
        <end position="512"/>
    </location>
</feature>
<comment type="caution">
    <text evidence="7">The sequence shown here is derived from an EMBL/GenBank/DDBJ whole genome shotgun (WGS) entry which is preliminary data.</text>
</comment>
<dbReference type="InterPro" id="IPR000873">
    <property type="entry name" value="AMP-dep_synth/lig_dom"/>
</dbReference>
<protein>
    <recommendedName>
        <fullName evidence="6">AMP-dependent synthetase/ligase domain-containing protein</fullName>
    </recommendedName>
</protein>
<evidence type="ECO:0000256" key="1">
    <source>
        <dbReference type="ARBA" id="ARBA00006432"/>
    </source>
</evidence>
<organism evidence="7 8">
    <name type="scientific">Naganishia liquefaciens</name>
    <dbReference type="NCBI Taxonomy" id="104408"/>
    <lineage>
        <taxon>Eukaryota</taxon>
        <taxon>Fungi</taxon>
        <taxon>Dikarya</taxon>
        <taxon>Basidiomycota</taxon>
        <taxon>Agaricomycotina</taxon>
        <taxon>Tremellomycetes</taxon>
        <taxon>Filobasidiales</taxon>
        <taxon>Filobasidiaceae</taxon>
        <taxon>Naganishia</taxon>
    </lineage>
</organism>
<keyword evidence="3" id="KW-0547">Nucleotide-binding</keyword>
<dbReference type="GO" id="GO:0005524">
    <property type="term" value="F:ATP binding"/>
    <property type="evidence" value="ECO:0007669"/>
    <property type="project" value="UniProtKB-KW"/>
</dbReference>
<dbReference type="EMBL" id="BLZA01000005">
    <property type="protein sequence ID" value="GHJ83991.1"/>
    <property type="molecule type" value="Genomic_DNA"/>
</dbReference>
<accession>A0A8H3TNH8</accession>
<dbReference type="Gene3D" id="3.40.50.12780">
    <property type="entry name" value="N-terminal domain of ligase-like"/>
    <property type="match status" value="1"/>
</dbReference>
<dbReference type="SUPFAM" id="SSF56801">
    <property type="entry name" value="Acetyl-CoA synthetase-like"/>
    <property type="match status" value="1"/>
</dbReference>
<keyword evidence="8" id="KW-1185">Reference proteome</keyword>
<comment type="similarity">
    <text evidence="1">Belongs to the ATP-dependent AMP-binding enzyme family.</text>
</comment>
<dbReference type="PROSITE" id="PS00455">
    <property type="entry name" value="AMP_BINDING"/>
    <property type="match status" value="1"/>
</dbReference>
<dbReference type="GO" id="GO:0005783">
    <property type="term" value="C:endoplasmic reticulum"/>
    <property type="evidence" value="ECO:0007669"/>
    <property type="project" value="TreeGrafter"/>
</dbReference>